<reference evidence="3" key="1">
    <citation type="submission" date="2006-10" db="EMBL/GenBank/DDBJ databases">
        <title>Complete sequence of Solibacter usitatus Ellin6076.</title>
        <authorList>
            <consortium name="US DOE Joint Genome Institute"/>
            <person name="Copeland A."/>
            <person name="Lucas S."/>
            <person name="Lapidus A."/>
            <person name="Barry K."/>
            <person name="Detter J.C."/>
            <person name="Glavina del Rio T."/>
            <person name="Hammon N."/>
            <person name="Israni S."/>
            <person name="Dalin E."/>
            <person name="Tice H."/>
            <person name="Pitluck S."/>
            <person name="Thompson L.S."/>
            <person name="Brettin T."/>
            <person name="Bruce D."/>
            <person name="Han C."/>
            <person name="Tapia R."/>
            <person name="Gilna P."/>
            <person name="Schmutz J."/>
            <person name="Larimer F."/>
            <person name="Land M."/>
            <person name="Hauser L."/>
            <person name="Kyrpides N."/>
            <person name="Mikhailova N."/>
            <person name="Janssen P.H."/>
            <person name="Kuske C.R."/>
            <person name="Richardson P."/>
        </authorList>
    </citation>
    <scope>NUCLEOTIDE SEQUENCE</scope>
    <source>
        <strain evidence="3">Ellin6076</strain>
    </source>
</reference>
<dbReference type="AlphaFoldDB" id="Q02C70"/>
<proteinExistence type="predicted"/>
<dbReference type="PANTHER" id="PTHR42736">
    <property type="entry name" value="PROTEIN-GLUTAMINE GAMMA-GLUTAMYLTRANSFERASE"/>
    <property type="match status" value="1"/>
</dbReference>
<dbReference type="InterPro" id="IPR038765">
    <property type="entry name" value="Papain-like_cys_pep_sf"/>
</dbReference>
<dbReference type="EMBL" id="CP000473">
    <property type="protein sequence ID" value="ABJ81346.1"/>
    <property type="molecule type" value="Genomic_DNA"/>
</dbReference>
<feature type="transmembrane region" description="Helical" evidence="1">
    <location>
        <begin position="181"/>
        <end position="203"/>
    </location>
</feature>
<dbReference type="InterPro" id="IPR021878">
    <property type="entry name" value="TgpA_N"/>
</dbReference>
<evidence type="ECO:0000259" key="2">
    <source>
        <dbReference type="SMART" id="SM00460"/>
    </source>
</evidence>
<dbReference type="InterPro" id="IPR052901">
    <property type="entry name" value="Bact_TGase-like"/>
</dbReference>
<feature type="transmembrane region" description="Helical" evidence="1">
    <location>
        <begin position="68"/>
        <end position="85"/>
    </location>
</feature>
<dbReference type="InterPro" id="IPR025403">
    <property type="entry name" value="TgpA-like_C"/>
</dbReference>
<accession>Q02C70</accession>
<sequence>MPRQDAGAAVSVERFFQLSLLGLVASGYLAVAGSGSLDAPTVALTTAGLVLRGLLICGQFRFEISERASTAITVMYAVFFVADYFLLSRDFLAATVHLLFFLAVMKILTARTNRDYLYTAVIAFLELLAAAILSINFNFFVFLALYLIFAIAALTSGEIRRSMGRSELTWRSGGQRLYPRLSVLTGLVTVGILALTAGLFFILPRTAEAAFSHLVAHHIFLPGFSNQVTLGDIGEIKTNSRPVMHIKIWSAVPVGPLKWRGAALTDFDGKRWTNRVRPPEPLAVENEHVILAPPGFRPQGRRISYHVDVEAIENETLFLAGTPLTLDLHARTLYRTESGAVRVAHPSPQGLHYDAWSLLEEQPGVAPALYPAPILPLSARSTYLQLPVLDRRIGELARSFAAGAGNDLERARAIERHLRSDFGYTLQLPDRETADPLAYFLFTRRKGHCEYFASAMAVMLRALDIPARMATGFQSGVYNPVSDLWLVRASDAHSWVEAWIPGRGWTTFDPTPPDPNPPSFALLTRLTLYLDAAETFWQQWVVDYDLARQGALAYRMEQGAHRMGLSGFDTLLNMRAFWDRYGAGWLRRFGLWLVGAGAVLVALGLGTGPLLRLLRMRRRVALVRRGQASVADATLLYKRMLHILKRRGYQKPAWFTPAEFAASLPRTELGTAVDEFTVTYNALRFGGHTDAASKLSMLLDRMEQG</sequence>
<keyword evidence="1" id="KW-0472">Membrane</keyword>
<keyword evidence="1" id="KW-1133">Transmembrane helix</keyword>
<dbReference type="PANTHER" id="PTHR42736:SF1">
    <property type="entry name" value="PROTEIN-GLUTAMINE GAMMA-GLUTAMYLTRANSFERASE"/>
    <property type="match status" value="1"/>
</dbReference>
<protein>
    <submittedName>
        <fullName evidence="3">Transglutaminase domain protein</fullName>
    </submittedName>
</protein>
<dbReference type="HOGENOM" id="CLU_012397_2_0_0"/>
<dbReference type="OrthoDB" id="9787782at2"/>
<dbReference type="Pfam" id="PF13559">
    <property type="entry name" value="DUF4129"/>
    <property type="match status" value="1"/>
</dbReference>
<feature type="transmembrane region" description="Helical" evidence="1">
    <location>
        <begin position="12"/>
        <end position="31"/>
    </location>
</feature>
<name>Q02C70_SOLUE</name>
<dbReference type="eggNOG" id="COG1305">
    <property type="taxonomic scope" value="Bacteria"/>
</dbReference>
<feature type="domain" description="Transglutaminase-like" evidence="2">
    <location>
        <begin position="441"/>
        <end position="512"/>
    </location>
</feature>
<dbReference type="SUPFAM" id="SSF54001">
    <property type="entry name" value="Cysteine proteinases"/>
    <property type="match status" value="1"/>
</dbReference>
<dbReference type="Pfam" id="PF01841">
    <property type="entry name" value="Transglut_core"/>
    <property type="match status" value="1"/>
</dbReference>
<dbReference type="KEGG" id="sus:Acid_0334"/>
<feature type="transmembrane region" description="Helical" evidence="1">
    <location>
        <begin position="91"/>
        <end position="109"/>
    </location>
</feature>
<feature type="transmembrane region" description="Helical" evidence="1">
    <location>
        <begin position="116"/>
        <end position="133"/>
    </location>
</feature>
<dbReference type="InterPro" id="IPR002931">
    <property type="entry name" value="Transglutaminase-like"/>
</dbReference>
<dbReference type="Pfam" id="PF11992">
    <property type="entry name" value="TgpA_N"/>
    <property type="match status" value="1"/>
</dbReference>
<organism evidence="3">
    <name type="scientific">Solibacter usitatus (strain Ellin6076)</name>
    <dbReference type="NCBI Taxonomy" id="234267"/>
    <lineage>
        <taxon>Bacteria</taxon>
        <taxon>Pseudomonadati</taxon>
        <taxon>Acidobacteriota</taxon>
        <taxon>Terriglobia</taxon>
        <taxon>Bryobacterales</taxon>
        <taxon>Solibacteraceae</taxon>
        <taxon>Candidatus Solibacter</taxon>
    </lineage>
</organism>
<keyword evidence="1" id="KW-0812">Transmembrane</keyword>
<evidence type="ECO:0000256" key="1">
    <source>
        <dbReference type="SAM" id="Phobius"/>
    </source>
</evidence>
<gene>
    <name evidence="3" type="ordered locus">Acid_0334</name>
</gene>
<feature type="transmembrane region" description="Helical" evidence="1">
    <location>
        <begin position="139"/>
        <end position="160"/>
    </location>
</feature>
<dbReference type="STRING" id="234267.Acid_0334"/>
<dbReference type="InParanoid" id="Q02C70"/>
<feature type="transmembrane region" description="Helical" evidence="1">
    <location>
        <begin position="589"/>
        <end position="614"/>
    </location>
</feature>
<dbReference type="Gene3D" id="3.10.620.30">
    <property type="match status" value="1"/>
</dbReference>
<evidence type="ECO:0000313" key="3">
    <source>
        <dbReference type="EMBL" id="ABJ81346.1"/>
    </source>
</evidence>
<dbReference type="SMART" id="SM00460">
    <property type="entry name" value="TGc"/>
    <property type="match status" value="1"/>
</dbReference>